<proteinExistence type="predicted"/>
<evidence type="ECO:0000313" key="2">
    <source>
        <dbReference type="EMBL" id="MEF3112332.1"/>
    </source>
</evidence>
<feature type="compositionally biased region" description="Low complexity" evidence="1">
    <location>
        <begin position="171"/>
        <end position="191"/>
    </location>
</feature>
<gene>
    <name evidence="2" type="ORF">RB636_03840</name>
</gene>
<evidence type="ECO:0000256" key="1">
    <source>
        <dbReference type="SAM" id="MobiDB-lite"/>
    </source>
</evidence>
<dbReference type="EMBL" id="JAVFKM010000002">
    <property type="protein sequence ID" value="MEF3112332.1"/>
    <property type="molecule type" value="Genomic_DNA"/>
</dbReference>
<feature type="region of interest" description="Disordered" evidence="1">
    <location>
        <begin position="122"/>
        <end position="197"/>
    </location>
</feature>
<comment type="caution">
    <text evidence="2">The sequence shown here is derived from an EMBL/GenBank/DDBJ whole genome shotgun (WGS) entry which is preliminary data.</text>
</comment>
<sequence>MAITDDVRKVLTDPTPLYAFAGGVDLAAEKAKELPALVEKLREEAPKRFEAVRNTDPKAVQDRVTKEAKEAQDWITRQLGLLDADFKKLSQQTQDLVLQGVGRAAEAAVKAREGYEGLAERGRGAVQSWRSETAEATEDLAVAIEPEPRQEPKQEPATGEAETAGSEPEAKGATARKAPAAKKTTAKKTAAPGENGK</sequence>
<protein>
    <recommendedName>
        <fullName evidence="4">Heparin-binding hemagglutinin</fullName>
    </recommendedName>
</protein>
<reference evidence="2 3" key="1">
    <citation type="submission" date="2023-08" db="EMBL/GenBank/DDBJ databases">
        <authorList>
            <person name="Sharma P."/>
            <person name="Verma V."/>
            <person name="Mohan M.K."/>
            <person name="Dubey A.K."/>
        </authorList>
    </citation>
    <scope>NUCLEOTIDE SEQUENCE [LARGE SCALE GENOMIC DNA]</scope>
    <source>
        <strain evidence="2 3">ADP4</strain>
    </source>
</reference>
<dbReference type="RefSeq" id="WP_031004997.1">
    <property type="nucleotide sequence ID" value="NZ_JAVFKM010000002.1"/>
</dbReference>
<dbReference type="Proteomes" id="UP001348265">
    <property type="component" value="Unassembled WGS sequence"/>
</dbReference>
<accession>A0ABU7WLE4</accession>
<organism evidence="2 3">
    <name type="scientific">Streptomyces chrestomyceticus</name>
    <dbReference type="NCBI Taxonomy" id="68185"/>
    <lineage>
        <taxon>Bacteria</taxon>
        <taxon>Bacillati</taxon>
        <taxon>Actinomycetota</taxon>
        <taxon>Actinomycetes</taxon>
        <taxon>Kitasatosporales</taxon>
        <taxon>Streptomycetaceae</taxon>
        <taxon>Streptomyces</taxon>
    </lineage>
</organism>
<keyword evidence="3" id="KW-1185">Reference proteome</keyword>
<name>A0ABU7WLE4_9ACTN</name>
<evidence type="ECO:0000313" key="3">
    <source>
        <dbReference type="Proteomes" id="UP001348265"/>
    </source>
</evidence>
<evidence type="ECO:0008006" key="4">
    <source>
        <dbReference type="Google" id="ProtNLM"/>
    </source>
</evidence>